<comment type="caution">
    <text evidence="1">The sequence shown here is derived from an EMBL/GenBank/DDBJ whole genome shotgun (WGS) entry which is preliminary data.</text>
</comment>
<organism evidence="1 2">
    <name type="scientific">Dreissena polymorpha</name>
    <name type="common">Zebra mussel</name>
    <name type="synonym">Mytilus polymorpha</name>
    <dbReference type="NCBI Taxonomy" id="45954"/>
    <lineage>
        <taxon>Eukaryota</taxon>
        <taxon>Metazoa</taxon>
        <taxon>Spiralia</taxon>
        <taxon>Lophotrochozoa</taxon>
        <taxon>Mollusca</taxon>
        <taxon>Bivalvia</taxon>
        <taxon>Autobranchia</taxon>
        <taxon>Heteroconchia</taxon>
        <taxon>Euheterodonta</taxon>
        <taxon>Imparidentia</taxon>
        <taxon>Neoheterodontei</taxon>
        <taxon>Myida</taxon>
        <taxon>Dreissenoidea</taxon>
        <taxon>Dreissenidae</taxon>
        <taxon>Dreissena</taxon>
    </lineage>
</organism>
<name>A0A9D4G301_DREPO</name>
<protein>
    <submittedName>
        <fullName evidence="1">Uncharacterized protein</fullName>
    </submittedName>
</protein>
<reference evidence="1" key="1">
    <citation type="journal article" date="2019" name="bioRxiv">
        <title>The Genome of the Zebra Mussel, Dreissena polymorpha: A Resource for Invasive Species Research.</title>
        <authorList>
            <person name="McCartney M.A."/>
            <person name="Auch B."/>
            <person name="Kono T."/>
            <person name="Mallez S."/>
            <person name="Zhang Y."/>
            <person name="Obille A."/>
            <person name="Becker A."/>
            <person name="Abrahante J.E."/>
            <person name="Garbe J."/>
            <person name="Badalamenti J.P."/>
            <person name="Herman A."/>
            <person name="Mangelson H."/>
            <person name="Liachko I."/>
            <person name="Sullivan S."/>
            <person name="Sone E.D."/>
            <person name="Koren S."/>
            <person name="Silverstein K.A.T."/>
            <person name="Beckman K.B."/>
            <person name="Gohl D.M."/>
        </authorList>
    </citation>
    <scope>NUCLEOTIDE SEQUENCE</scope>
    <source>
        <strain evidence="1">Duluth1</strain>
        <tissue evidence="1">Whole animal</tissue>
    </source>
</reference>
<sequence length="58" mass="6297">MMNQADKTILALEIVDKRETGLKSGVMEAKGFCRAMEAVKEAGITLKEVVTDANLQIS</sequence>
<gene>
    <name evidence="1" type="ORF">DPMN_138025</name>
</gene>
<reference evidence="1" key="2">
    <citation type="submission" date="2020-11" db="EMBL/GenBank/DDBJ databases">
        <authorList>
            <person name="McCartney M.A."/>
            <person name="Auch B."/>
            <person name="Kono T."/>
            <person name="Mallez S."/>
            <person name="Becker A."/>
            <person name="Gohl D.M."/>
            <person name="Silverstein K.A.T."/>
            <person name="Koren S."/>
            <person name="Bechman K.B."/>
            <person name="Herman A."/>
            <person name="Abrahante J.E."/>
            <person name="Garbe J."/>
        </authorList>
    </citation>
    <scope>NUCLEOTIDE SEQUENCE</scope>
    <source>
        <strain evidence="1">Duluth1</strain>
        <tissue evidence="1">Whole animal</tissue>
    </source>
</reference>
<evidence type="ECO:0000313" key="2">
    <source>
        <dbReference type="Proteomes" id="UP000828390"/>
    </source>
</evidence>
<proteinExistence type="predicted"/>
<dbReference type="Proteomes" id="UP000828390">
    <property type="component" value="Unassembled WGS sequence"/>
</dbReference>
<evidence type="ECO:0000313" key="1">
    <source>
        <dbReference type="EMBL" id="KAH3809650.1"/>
    </source>
</evidence>
<dbReference type="AlphaFoldDB" id="A0A9D4G301"/>
<keyword evidence="2" id="KW-1185">Reference proteome</keyword>
<accession>A0A9D4G301</accession>
<dbReference type="EMBL" id="JAIWYP010000006">
    <property type="protein sequence ID" value="KAH3809650.1"/>
    <property type="molecule type" value="Genomic_DNA"/>
</dbReference>